<comment type="similarity">
    <text evidence="2">Belongs to the class-I pyridoxal-phosphate-dependent aminotransferase family.</text>
</comment>
<dbReference type="Gene3D" id="3.90.1150.10">
    <property type="entry name" value="Aspartate Aminotransferase, domain 1"/>
    <property type="match status" value="1"/>
</dbReference>
<dbReference type="FunFam" id="3.40.640.10:FF:000064">
    <property type="entry name" value="Aspartate aminotransferase"/>
    <property type="match status" value="1"/>
</dbReference>
<evidence type="ECO:0000256" key="6">
    <source>
        <dbReference type="ARBA" id="ARBA00022898"/>
    </source>
</evidence>
<keyword evidence="10" id="KW-1185">Reference proteome</keyword>
<dbReference type="SUPFAM" id="SSF53383">
    <property type="entry name" value="PLP-dependent transferases"/>
    <property type="match status" value="1"/>
</dbReference>
<keyword evidence="4 7" id="KW-0032">Aminotransferase</keyword>
<evidence type="ECO:0000256" key="7">
    <source>
        <dbReference type="RuleBase" id="RU000480"/>
    </source>
</evidence>
<dbReference type="InterPro" id="IPR015422">
    <property type="entry name" value="PyrdxlP-dep_Trfase_small"/>
</dbReference>
<dbReference type="GO" id="GO:0006532">
    <property type="term" value="P:aspartate biosynthetic process"/>
    <property type="evidence" value="ECO:0007669"/>
    <property type="project" value="TreeGrafter"/>
</dbReference>
<dbReference type="NCBIfam" id="NF006719">
    <property type="entry name" value="PRK09257.1"/>
    <property type="match status" value="1"/>
</dbReference>
<dbReference type="EMBL" id="JARJCW010000011">
    <property type="protein sequence ID" value="KAJ7219171.1"/>
    <property type="molecule type" value="Genomic_DNA"/>
</dbReference>
<dbReference type="Proteomes" id="UP001219525">
    <property type="component" value="Unassembled WGS sequence"/>
</dbReference>
<dbReference type="PANTHER" id="PTHR11879">
    <property type="entry name" value="ASPARTATE AMINOTRANSFERASE"/>
    <property type="match status" value="1"/>
</dbReference>
<evidence type="ECO:0000256" key="5">
    <source>
        <dbReference type="ARBA" id="ARBA00022679"/>
    </source>
</evidence>
<dbReference type="PROSITE" id="PS00105">
    <property type="entry name" value="AA_TRANSFER_CLASS_1"/>
    <property type="match status" value="1"/>
</dbReference>
<reference evidence="9" key="1">
    <citation type="submission" date="2023-03" db="EMBL/GenBank/DDBJ databases">
        <title>Massive genome expansion in bonnet fungi (Mycena s.s.) driven by repeated elements and novel gene families across ecological guilds.</title>
        <authorList>
            <consortium name="Lawrence Berkeley National Laboratory"/>
            <person name="Harder C.B."/>
            <person name="Miyauchi S."/>
            <person name="Viragh M."/>
            <person name="Kuo A."/>
            <person name="Thoen E."/>
            <person name="Andreopoulos B."/>
            <person name="Lu D."/>
            <person name="Skrede I."/>
            <person name="Drula E."/>
            <person name="Henrissat B."/>
            <person name="Morin E."/>
            <person name="Kohler A."/>
            <person name="Barry K."/>
            <person name="LaButti K."/>
            <person name="Morin E."/>
            <person name="Salamov A."/>
            <person name="Lipzen A."/>
            <person name="Mereny Z."/>
            <person name="Hegedus B."/>
            <person name="Baldrian P."/>
            <person name="Stursova M."/>
            <person name="Weitz H."/>
            <person name="Taylor A."/>
            <person name="Grigoriev I.V."/>
            <person name="Nagy L.G."/>
            <person name="Martin F."/>
            <person name="Kauserud H."/>
        </authorList>
    </citation>
    <scope>NUCLEOTIDE SEQUENCE</scope>
    <source>
        <strain evidence="9">9144</strain>
    </source>
</reference>
<comment type="miscellaneous">
    <text evidence="7">In eukaryotes there are cytoplasmic, mitochondrial and chloroplastic isozymes.</text>
</comment>
<dbReference type="GO" id="GO:0030170">
    <property type="term" value="F:pyridoxal phosphate binding"/>
    <property type="evidence" value="ECO:0007669"/>
    <property type="project" value="InterPro"/>
</dbReference>
<dbReference type="EC" id="2.6.1.1" evidence="7"/>
<dbReference type="InterPro" id="IPR004839">
    <property type="entry name" value="Aminotransferase_I/II_large"/>
</dbReference>
<evidence type="ECO:0000256" key="4">
    <source>
        <dbReference type="ARBA" id="ARBA00022576"/>
    </source>
</evidence>
<evidence type="ECO:0000313" key="9">
    <source>
        <dbReference type="EMBL" id="KAJ7219171.1"/>
    </source>
</evidence>
<name>A0AAD6VSW9_9AGAR</name>
<dbReference type="FunFam" id="3.90.1150.10:FF:000001">
    <property type="entry name" value="Aspartate aminotransferase"/>
    <property type="match status" value="1"/>
</dbReference>
<dbReference type="GO" id="GO:0004069">
    <property type="term" value="F:L-aspartate:2-oxoglutarate aminotransferase activity"/>
    <property type="evidence" value="ECO:0007669"/>
    <property type="project" value="UniProtKB-EC"/>
</dbReference>
<sequence>MPAKKRCQFEADTDTQCKFPALRLVGQCALCRAWFCSDVKRFFTRFRPKSWQTVPLAPPDSIFKLTTAYKNDTFDKKVNLGVGAYRDDNNKPWVLPVVKEAKRILLSDETLDHEYLPITGLPEFTSSAAKLIFGPGSPVLAEGRVSSVQTISGTGANHLGALFLSRFYQWGSAEKKVWLSNPTWANHYAIFRNVGIAPVEYAYYDPKTIGLDFAGFVGALENAPERSVFLLHACAHNPTGVDPTPEQWATVADVMLKKNHYAFLDCAYQGFASGDLDKDAWAVRFFVEKGVALLVCQSFAKNAGLYGERVGALHIVSTSKETADKVKSQLSVLQRSEISNPPTHGARIVSMILNNASMFEMWKRDIETMAGRIIAMRKELFRLLTVELHTPGNWHHIVEQIGMFSFTGISPEQSKALTDEAHVYLTGNGRISMAGLNTGNIRYFAESLDRVVRNH</sequence>
<dbReference type="PANTHER" id="PTHR11879:SF55">
    <property type="entry name" value="GLUTAMATE OXALOACETATE TRANSAMINASE 1, ISOFORM B"/>
    <property type="match status" value="1"/>
</dbReference>
<evidence type="ECO:0000313" key="10">
    <source>
        <dbReference type="Proteomes" id="UP001219525"/>
    </source>
</evidence>
<comment type="cofactor">
    <cofactor evidence="1">
        <name>pyridoxal 5'-phosphate</name>
        <dbReference type="ChEBI" id="CHEBI:597326"/>
    </cofactor>
</comment>
<dbReference type="GO" id="GO:0005829">
    <property type="term" value="C:cytosol"/>
    <property type="evidence" value="ECO:0007669"/>
    <property type="project" value="TreeGrafter"/>
</dbReference>
<dbReference type="InterPro" id="IPR015421">
    <property type="entry name" value="PyrdxlP-dep_Trfase_major"/>
</dbReference>
<dbReference type="InterPro" id="IPR004838">
    <property type="entry name" value="NHTrfase_class1_PyrdxlP-BS"/>
</dbReference>
<dbReference type="AlphaFoldDB" id="A0AAD6VSW9"/>
<dbReference type="InterPro" id="IPR015424">
    <property type="entry name" value="PyrdxlP-dep_Trfase"/>
</dbReference>
<accession>A0AAD6VSW9</accession>
<dbReference type="InterPro" id="IPR000796">
    <property type="entry name" value="Asp_trans"/>
</dbReference>
<proteinExistence type="inferred from homology"/>
<comment type="subunit">
    <text evidence="3 7">Homodimer.</text>
</comment>
<evidence type="ECO:0000259" key="8">
    <source>
        <dbReference type="Pfam" id="PF00155"/>
    </source>
</evidence>
<dbReference type="CDD" id="cd00609">
    <property type="entry name" value="AAT_like"/>
    <property type="match status" value="1"/>
</dbReference>
<feature type="domain" description="Aminotransferase class I/classII large" evidence="8">
    <location>
        <begin position="76"/>
        <end position="448"/>
    </location>
</feature>
<evidence type="ECO:0000256" key="3">
    <source>
        <dbReference type="ARBA" id="ARBA00011738"/>
    </source>
</evidence>
<dbReference type="Gene3D" id="3.40.640.10">
    <property type="entry name" value="Type I PLP-dependent aspartate aminotransferase-like (Major domain)"/>
    <property type="match status" value="1"/>
</dbReference>
<protein>
    <recommendedName>
        <fullName evidence="7">Aspartate aminotransferase</fullName>
        <ecNumber evidence="7">2.6.1.1</ecNumber>
    </recommendedName>
</protein>
<dbReference type="PRINTS" id="PR00799">
    <property type="entry name" value="TRANSAMINASE"/>
</dbReference>
<keyword evidence="5 7" id="KW-0808">Transferase</keyword>
<keyword evidence="6" id="KW-0663">Pyridoxal phosphate</keyword>
<organism evidence="9 10">
    <name type="scientific">Mycena pura</name>
    <dbReference type="NCBI Taxonomy" id="153505"/>
    <lineage>
        <taxon>Eukaryota</taxon>
        <taxon>Fungi</taxon>
        <taxon>Dikarya</taxon>
        <taxon>Basidiomycota</taxon>
        <taxon>Agaricomycotina</taxon>
        <taxon>Agaricomycetes</taxon>
        <taxon>Agaricomycetidae</taxon>
        <taxon>Agaricales</taxon>
        <taxon>Marasmiineae</taxon>
        <taxon>Mycenaceae</taxon>
        <taxon>Mycena</taxon>
    </lineage>
</organism>
<evidence type="ECO:0000256" key="1">
    <source>
        <dbReference type="ARBA" id="ARBA00001933"/>
    </source>
</evidence>
<gene>
    <name evidence="9" type="ORF">GGX14DRAFT_389809</name>
</gene>
<evidence type="ECO:0000256" key="2">
    <source>
        <dbReference type="ARBA" id="ARBA00007441"/>
    </source>
</evidence>
<dbReference type="Pfam" id="PF00155">
    <property type="entry name" value="Aminotran_1_2"/>
    <property type="match status" value="1"/>
</dbReference>
<comment type="caution">
    <text evidence="9">The sequence shown here is derived from an EMBL/GenBank/DDBJ whole genome shotgun (WGS) entry which is preliminary data.</text>
</comment>
<comment type="catalytic activity">
    <reaction evidence="7">
        <text>L-aspartate + 2-oxoglutarate = oxaloacetate + L-glutamate</text>
        <dbReference type="Rhea" id="RHEA:21824"/>
        <dbReference type="ChEBI" id="CHEBI:16452"/>
        <dbReference type="ChEBI" id="CHEBI:16810"/>
        <dbReference type="ChEBI" id="CHEBI:29985"/>
        <dbReference type="ChEBI" id="CHEBI:29991"/>
        <dbReference type="EC" id="2.6.1.1"/>
    </reaction>
</comment>